<evidence type="ECO:0000313" key="2">
    <source>
        <dbReference type="EMBL" id="CAI8040771.1"/>
    </source>
</evidence>
<dbReference type="GO" id="GO:0005524">
    <property type="term" value="F:ATP binding"/>
    <property type="evidence" value="ECO:0007669"/>
    <property type="project" value="InterPro"/>
</dbReference>
<reference evidence="2" key="1">
    <citation type="submission" date="2023-03" db="EMBL/GenBank/DDBJ databases">
        <authorList>
            <person name="Steffen K."/>
            <person name="Cardenas P."/>
        </authorList>
    </citation>
    <scope>NUCLEOTIDE SEQUENCE</scope>
</reference>
<proteinExistence type="predicted"/>
<dbReference type="AlphaFoldDB" id="A0AA35T4S0"/>
<dbReference type="GO" id="GO:0004674">
    <property type="term" value="F:protein serine/threonine kinase activity"/>
    <property type="evidence" value="ECO:0007669"/>
    <property type="project" value="TreeGrafter"/>
</dbReference>
<dbReference type="PANTHER" id="PTHR44329">
    <property type="entry name" value="SERINE/THREONINE-PROTEIN KINASE TNNI3K-RELATED"/>
    <property type="match status" value="1"/>
</dbReference>
<feature type="domain" description="Protein kinase" evidence="1">
    <location>
        <begin position="1"/>
        <end position="205"/>
    </location>
</feature>
<evidence type="ECO:0000259" key="1">
    <source>
        <dbReference type="PROSITE" id="PS50011"/>
    </source>
</evidence>
<keyword evidence="2" id="KW-0401">Integrin</keyword>
<dbReference type="EMBL" id="CASHTH010003131">
    <property type="protein sequence ID" value="CAI8040771.1"/>
    <property type="molecule type" value="Genomic_DNA"/>
</dbReference>
<accession>A0AA35T4S0</accession>
<protein>
    <submittedName>
        <fullName evidence="2">Integrin-linked protein kinase homolog pat-4</fullName>
    </submittedName>
</protein>
<keyword evidence="2" id="KW-0418">Kinase</keyword>
<dbReference type="InterPro" id="IPR051681">
    <property type="entry name" value="Ser/Thr_Kinases-Pseudokinases"/>
</dbReference>
<gene>
    <name evidence="2" type="ORF">GBAR_LOCUS22672</name>
</gene>
<dbReference type="PROSITE" id="PS50011">
    <property type="entry name" value="PROTEIN_KINASE_DOM"/>
    <property type="match status" value="1"/>
</dbReference>
<name>A0AA35T4S0_GEOBA</name>
<dbReference type="GO" id="GO:0034446">
    <property type="term" value="P:substrate adhesion-dependent cell spreading"/>
    <property type="evidence" value="ECO:0007669"/>
    <property type="project" value="TreeGrafter"/>
</dbReference>
<dbReference type="InterPro" id="IPR000719">
    <property type="entry name" value="Prot_kinase_dom"/>
</dbReference>
<dbReference type="SUPFAM" id="SSF56112">
    <property type="entry name" value="Protein kinase-like (PK-like)"/>
    <property type="match status" value="1"/>
</dbReference>
<evidence type="ECO:0000313" key="3">
    <source>
        <dbReference type="Proteomes" id="UP001174909"/>
    </source>
</evidence>
<keyword evidence="2" id="KW-0808">Transferase</keyword>
<dbReference type="Proteomes" id="UP001174909">
    <property type="component" value="Unassembled WGS sequence"/>
</dbReference>
<keyword evidence="3" id="KW-1185">Reference proteome</keyword>
<dbReference type="GO" id="GO:0001725">
    <property type="term" value="C:stress fiber"/>
    <property type="evidence" value="ECO:0007669"/>
    <property type="project" value="TreeGrafter"/>
</dbReference>
<dbReference type="GO" id="GO:0007160">
    <property type="term" value="P:cell-matrix adhesion"/>
    <property type="evidence" value="ECO:0007669"/>
    <property type="project" value="TreeGrafter"/>
</dbReference>
<dbReference type="GO" id="GO:0007229">
    <property type="term" value="P:integrin-mediated signaling pathway"/>
    <property type="evidence" value="ECO:0007669"/>
    <property type="project" value="UniProtKB-KW"/>
</dbReference>
<organism evidence="2 3">
    <name type="scientific">Geodia barretti</name>
    <name type="common">Barrett's horny sponge</name>
    <dbReference type="NCBI Taxonomy" id="519541"/>
    <lineage>
        <taxon>Eukaryota</taxon>
        <taxon>Metazoa</taxon>
        <taxon>Porifera</taxon>
        <taxon>Demospongiae</taxon>
        <taxon>Heteroscleromorpha</taxon>
        <taxon>Tetractinellida</taxon>
        <taxon>Astrophorina</taxon>
        <taxon>Geodiidae</taxon>
        <taxon>Geodia</taxon>
    </lineage>
</organism>
<dbReference type="InterPro" id="IPR011009">
    <property type="entry name" value="Kinase-like_dom_sf"/>
</dbReference>
<dbReference type="Pfam" id="PF07714">
    <property type="entry name" value="PK_Tyr_Ser-Thr"/>
    <property type="match status" value="1"/>
</dbReference>
<dbReference type="PANTHER" id="PTHR44329:SF57">
    <property type="entry name" value="INTEGRIN-LINKED PROTEIN KINASE"/>
    <property type="match status" value="1"/>
</dbReference>
<dbReference type="Gene3D" id="1.10.510.10">
    <property type="entry name" value="Transferase(Phosphotransferase) domain 1"/>
    <property type="match status" value="1"/>
</dbReference>
<dbReference type="InterPro" id="IPR001245">
    <property type="entry name" value="Ser-Thr/Tyr_kinase_cat_dom"/>
</dbReference>
<dbReference type="GO" id="GO:0005925">
    <property type="term" value="C:focal adhesion"/>
    <property type="evidence" value="ECO:0007669"/>
    <property type="project" value="TreeGrafter"/>
</dbReference>
<comment type="caution">
    <text evidence="2">The sequence shown here is derived from an EMBL/GenBank/DDBJ whole genome shotgun (WGS) entry which is preliminary data.</text>
</comment>
<sequence length="210" mass="24149">MKLRVFSNENILPLLAVITSPEIHTISMFMRLGSLYHVLHDLDSEVKINIGEGVKFAQDICNGMTYLHSMDTLINRFDLSPHHVFVDEDMTAKLDLCHTRFSFMENELVYVPNWMAPEALQHRPEDIDKRAADMYSFAVILWEIATNKIPFVGLSPMNIGIKVAKELARPVIPSTINHHLQRIIDICWNADPNKRSQFKNIKPIIDKLEV</sequence>